<keyword evidence="4" id="KW-1185">Reference proteome</keyword>
<dbReference type="PROSITE" id="PS50250">
    <property type="entry name" value="PCI"/>
    <property type="match status" value="1"/>
</dbReference>
<dbReference type="STRING" id="559295.C5DH80"/>
<reference evidence="3 4" key="1">
    <citation type="journal article" date="2009" name="Genome Res.">
        <title>Comparative genomics of protoploid Saccharomycetaceae.</title>
        <authorList>
            <consortium name="The Genolevures Consortium"/>
            <person name="Souciet J.-L."/>
            <person name="Dujon B."/>
            <person name="Gaillardin C."/>
            <person name="Johnston M."/>
            <person name="Baret P.V."/>
            <person name="Cliften P."/>
            <person name="Sherman D.J."/>
            <person name="Weissenbach J."/>
            <person name="Westhof E."/>
            <person name="Wincker P."/>
            <person name="Jubin C."/>
            <person name="Poulain J."/>
            <person name="Barbe V."/>
            <person name="Segurens B."/>
            <person name="Artiguenave F."/>
            <person name="Anthouard V."/>
            <person name="Vacherie B."/>
            <person name="Val M.-E."/>
            <person name="Fulton R.S."/>
            <person name="Minx P."/>
            <person name="Wilson R."/>
            <person name="Durrens P."/>
            <person name="Jean G."/>
            <person name="Marck C."/>
            <person name="Martin T."/>
            <person name="Nikolski M."/>
            <person name="Rolland T."/>
            <person name="Seret M.-L."/>
            <person name="Casaregola S."/>
            <person name="Despons L."/>
            <person name="Fairhead C."/>
            <person name="Fischer G."/>
            <person name="Lafontaine I."/>
            <person name="Leh V."/>
            <person name="Lemaire M."/>
            <person name="de Montigny J."/>
            <person name="Neuveglise C."/>
            <person name="Thierry A."/>
            <person name="Blanc-Lenfle I."/>
            <person name="Bleykasten C."/>
            <person name="Diffels J."/>
            <person name="Fritsch E."/>
            <person name="Frangeul L."/>
            <person name="Goeffon A."/>
            <person name="Jauniaux N."/>
            <person name="Kachouri-Lafond R."/>
            <person name="Payen C."/>
            <person name="Potier S."/>
            <person name="Pribylova L."/>
            <person name="Ozanne C."/>
            <person name="Richard G.-F."/>
            <person name="Sacerdot C."/>
            <person name="Straub M.-L."/>
            <person name="Talla E."/>
        </authorList>
    </citation>
    <scope>NUCLEOTIDE SEQUENCE [LARGE SCALE GENOMIC DNA]</scope>
    <source>
        <strain evidence="4">ATCC 56472 / CBS 6340 / NRRL Y-8284</strain>
    </source>
</reference>
<dbReference type="Proteomes" id="UP000002036">
    <property type="component" value="Chromosome E"/>
</dbReference>
<dbReference type="AlphaFoldDB" id="C5DH80"/>
<dbReference type="HOGENOM" id="CLU_015513_4_0_1"/>
<dbReference type="InterPro" id="IPR000717">
    <property type="entry name" value="PCI_dom"/>
</dbReference>
<proteinExistence type="predicted"/>
<dbReference type="FunCoup" id="C5DH80">
    <property type="interactions" value="59"/>
</dbReference>
<dbReference type="InParanoid" id="C5DH80"/>
<dbReference type="eggNOG" id="KOG1861">
    <property type="taxonomic scope" value="Eukaryota"/>
</dbReference>
<protein>
    <submittedName>
        <fullName evidence="3">KLTH0E02046p</fullName>
    </submittedName>
</protein>
<feature type="region of interest" description="Disordered" evidence="1">
    <location>
        <begin position="159"/>
        <end position="252"/>
    </location>
</feature>
<evidence type="ECO:0000256" key="1">
    <source>
        <dbReference type="SAM" id="MobiDB-lite"/>
    </source>
</evidence>
<dbReference type="InterPro" id="IPR005062">
    <property type="entry name" value="SAC3/GANP/THP3_conserved"/>
</dbReference>
<dbReference type="PANTHER" id="PTHR12436:SF4">
    <property type="entry name" value="LEUKOCYTE RECEPTOR CLUSTER MEMBER 8"/>
    <property type="match status" value="1"/>
</dbReference>
<dbReference type="PANTHER" id="PTHR12436">
    <property type="entry name" value="80 KDA MCM3-ASSOCIATED PROTEIN"/>
    <property type="match status" value="1"/>
</dbReference>
<evidence type="ECO:0000259" key="2">
    <source>
        <dbReference type="PROSITE" id="PS50250"/>
    </source>
</evidence>
<dbReference type="Gene3D" id="1.25.40.990">
    <property type="match status" value="1"/>
</dbReference>
<feature type="compositionally biased region" description="Pro residues" evidence="1">
    <location>
        <begin position="177"/>
        <end position="187"/>
    </location>
</feature>
<accession>C5DH80</accession>
<evidence type="ECO:0000313" key="4">
    <source>
        <dbReference type="Proteomes" id="UP000002036"/>
    </source>
</evidence>
<feature type="region of interest" description="Disordered" evidence="1">
    <location>
        <begin position="1"/>
        <end position="29"/>
    </location>
</feature>
<name>C5DH80_LACTC</name>
<dbReference type="GeneID" id="8291717"/>
<organism evidence="3 4">
    <name type="scientific">Lachancea thermotolerans (strain ATCC 56472 / CBS 6340 / NRRL Y-8284)</name>
    <name type="common">Yeast</name>
    <name type="synonym">Kluyveromyces thermotolerans</name>
    <dbReference type="NCBI Taxonomy" id="559295"/>
    <lineage>
        <taxon>Eukaryota</taxon>
        <taxon>Fungi</taxon>
        <taxon>Dikarya</taxon>
        <taxon>Ascomycota</taxon>
        <taxon>Saccharomycotina</taxon>
        <taxon>Saccharomycetes</taxon>
        <taxon>Saccharomycetales</taxon>
        <taxon>Saccharomycetaceae</taxon>
        <taxon>Lachancea</taxon>
    </lineage>
</organism>
<sequence length="554" mass="63609">MDGAHHIPSKREVQISPSMKDQHGLSQVFDIDDVRERRMKKGGKKYNQVQPVALGQSRKIPSSENRKAMSEKEKTELLQRIIGGGSQQFPSGMREFILGCFQLAEQHKFDQSAHMLLVQQLKDLISKAYTEKKEYINDWWSQTIPCLTKSRTELVLACDKPSRKPSAPVSSPRQSSLPPPPPPPPPSQEAVRGTLRVPPPPPTVDMARRQNSNTVAPDRLASRSRGSTELERRRKRMERFSNDSTGSKKSKVTSDENFANLNAISTNFYKFDKNKPVVGRCQTLEKKYLRLTSEPNPDLVRPLNVLKKAYDSILEKHTKGEASYAYLCDQFKSMRQDLRVQIIENQFALKVYQTHARLALQNNDIGEFNQCQSRLGQLFELPNLPNSNLEEFVSYRILYYLMMNNQNSINELKLKYMTAENLAVYRHPIVRHALKMANSLLMDDYHSFFKLYAETSGPTRCLVDTFISRERLRALNTISKSYNQIPLPFLFKELQLQSFDEGVEFIEQLGLSQYVSYKNKGQEGELATLNTKTSRFSIIQQFEKSKRVDIKGQI</sequence>
<dbReference type="OMA" id="WWSQTIP"/>
<dbReference type="InterPro" id="IPR045107">
    <property type="entry name" value="SAC3/GANP/THP3"/>
</dbReference>
<dbReference type="RefSeq" id="XP_002553578.1">
    <property type="nucleotide sequence ID" value="XM_002553532.1"/>
</dbReference>
<feature type="region of interest" description="Disordered" evidence="1">
    <location>
        <begin position="41"/>
        <end position="72"/>
    </location>
</feature>
<dbReference type="OrthoDB" id="199574at2759"/>
<dbReference type="EMBL" id="CU928169">
    <property type="protein sequence ID" value="CAR23141.1"/>
    <property type="molecule type" value="Genomic_DNA"/>
</dbReference>
<dbReference type="Pfam" id="PF03399">
    <property type="entry name" value="SAC3_GANP"/>
    <property type="match status" value="1"/>
</dbReference>
<dbReference type="KEGG" id="lth:KLTH0E02046g"/>
<feature type="domain" description="PCI" evidence="2">
    <location>
        <begin position="364"/>
        <end position="533"/>
    </location>
</feature>
<dbReference type="GO" id="GO:0005634">
    <property type="term" value="C:nucleus"/>
    <property type="evidence" value="ECO:0007669"/>
    <property type="project" value="TreeGrafter"/>
</dbReference>
<gene>
    <name evidence="3" type="ordered locus">KLTH0E02046g</name>
</gene>
<evidence type="ECO:0000313" key="3">
    <source>
        <dbReference type="EMBL" id="CAR23141.1"/>
    </source>
</evidence>